<dbReference type="AlphaFoldDB" id="A0A0S2F7I0"/>
<gene>
    <name evidence="1" type="ORF">LA76x_1269</name>
</gene>
<dbReference type="Proteomes" id="UP000060787">
    <property type="component" value="Chromosome"/>
</dbReference>
<sequence length="882" mass="100324">MRKELQHEIVKRLERDYQFKRKSDQGWYQKGKCPECGERELYTNASEPVALKCGRENNCGAVIYIRDIYRDLFESYSDRIKTTDAEPHAAADAYLRESRGFALTRLRGLYTQERHYDQELRIGTATVRFALPNGSWWERFIDRPERFGKQKAKFAPGKDRAGEWWQLPDSAKAPKQLWLSEGIFDAYALELNGIAARALMSCNNYPEIALKRLRAECEASDANLPQLVFALDDDKAGRGYALRWVRRARTEGWAATAAIIPRQGRDKVDWNDAHQRGTLTAKDRESYLYEGALLCAETPTQKARLIYKRTERASFHFEHGNSMYWASFNDAAYKEAKEKLAEGDSDLSDEELRDEALKRSFSVSEFANFNPTALYFQSNRMTDESWYYFRISFPHGGQPVKDTFTAGQIATASEFKKRAYGVARGAQFSGTTPQLDRVMKEMLFNIKEVETINFIGYTREHGCYVFGDVAVKDGVIYKRNDEDYFDIGKLSIKSLNESMGLALNLKREDYRSDWLSMIWACYGVKGMVSLAFWFGTLFAEQIRAKQQSLPFLEMSGEPGTGKSTLIDFLWKLVGRTGHEGTDPTKSTLAGRMRTFTQSANLPVVLIESDRGKEDDNKQKRFDWDEIKPLYNGHVGRAIGLKNSGTDTYDPPFRGSILIEQNAAVSASNAVMERIVHMTFDKTLHSAANKAIAEQLSAIDVASVSGFALMAAQRERDVMKIITENTNDYSNQLMALADMKNGRLAKNHAQIMAFVDALRLVVPMTDAQYSETHSALIGMALERQVAINADHPHVQTFWELFDYVHGDSEGSTLNHHRDEKLIAISLVELEARLSKAGSRLPCDMTELKRLLRTSQVRKFVDNTAVNSRINNATKKCWVFRREA</sequence>
<dbReference type="PATRIC" id="fig|84531.8.peg.1292"/>
<dbReference type="KEGG" id="lab:LA76x_1269"/>
<dbReference type="STRING" id="84531.LA76x_1269"/>
<evidence type="ECO:0000313" key="2">
    <source>
        <dbReference type="Proteomes" id="UP000060787"/>
    </source>
</evidence>
<dbReference type="RefSeq" id="WP_057917011.1">
    <property type="nucleotide sequence ID" value="NZ_CP011129.1"/>
</dbReference>
<reference evidence="1 2" key="1">
    <citation type="journal article" date="2015" name="BMC Genomics">
        <title>Comparative genomics and metabolic profiling of the genus Lysobacter.</title>
        <authorList>
            <person name="de Bruijn I."/>
            <person name="Cheng X."/>
            <person name="de Jager V."/>
            <person name="Exposito R.G."/>
            <person name="Watrous J."/>
            <person name="Patel N."/>
            <person name="Postma J."/>
            <person name="Dorrestein P.C."/>
            <person name="Kobayashi D."/>
            <person name="Raaijmakers J.M."/>
        </authorList>
    </citation>
    <scope>NUCLEOTIDE SEQUENCE [LARGE SCALE GENOMIC DNA]</scope>
    <source>
        <strain evidence="1 2">76</strain>
    </source>
</reference>
<name>A0A0S2F7I0_LYSAN</name>
<dbReference type="InterPro" id="IPR034154">
    <property type="entry name" value="TOPRIM_DnaG/twinkle"/>
</dbReference>
<proteinExistence type="predicted"/>
<dbReference type="CDD" id="cd01029">
    <property type="entry name" value="TOPRIM_primases"/>
    <property type="match status" value="1"/>
</dbReference>
<protein>
    <submittedName>
        <fullName evidence="1">Toprim-like family protein</fullName>
    </submittedName>
</protein>
<organism evidence="1 2">
    <name type="scientific">Lysobacter antibioticus</name>
    <dbReference type="NCBI Taxonomy" id="84531"/>
    <lineage>
        <taxon>Bacteria</taxon>
        <taxon>Pseudomonadati</taxon>
        <taxon>Pseudomonadota</taxon>
        <taxon>Gammaproteobacteria</taxon>
        <taxon>Lysobacterales</taxon>
        <taxon>Lysobacteraceae</taxon>
        <taxon>Lysobacter</taxon>
    </lineage>
</organism>
<dbReference type="Pfam" id="PF13155">
    <property type="entry name" value="Toprim_2"/>
    <property type="match status" value="1"/>
</dbReference>
<dbReference type="EMBL" id="CP011129">
    <property type="protein sequence ID" value="ALN79427.1"/>
    <property type="molecule type" value="Genomic_DNA"/>
</dbReference>
<accession>A0A0S2F7I0</accession>
<dbReference type="Gene3D" id="3.40.1360.10">
    <property type="match status" value="1"/>
</dbReference>
<keyword evidence="2" id="KW-1185">Reference proteome</keyword>
<evidence type="ECO:0000313" key="1">
    <source>
        <dbReference type="EMBL" id="ALN79427.1"/>
    </source>
</evidence>